<reference evidence="2" key="1">
    <citation type="submission" date="2017-07" db="EMBL/GenBank/DDBJ databases">
        <title>Taro Niue Genome Assembly and Annotation.</title>
        <authorList>
            <person name="Atibalentja N."/>
            <person name="Keating K."/>
            <person name="Fields C.J."/>
        </authorList>
    </citation>
    <scope>NUCLEOTIDE SEQUENCE</scope>
    <source>
        <strain evidence="2">Niue_2</strain>
        <tissue evidence="2">Leaf</tissue>
    </source>
</reference>
<keyword evidence="3" id="KW-1185">Reference proteome</keyword>
<evidence type="ECO:0000313" key="2">
    <source>
        <dbReference type="EMBL" id="MQL70318.1"/>
    </source>
</evidence>
<feature type="region of interest" description="Disordered" evidence="1">
    <location>
        <begin position="1"/>
        <end position="57"/>
    </location>
</feature>
<sequence length="188" mass="21228">EKLKSLKCAQPPSDDSTPHQVAVRNDTYTQVLGPDRPGRVSGVGRGPTPTSMWGNESKEALGTENRLLLQRMDELETTMAEKFAKMESMILGSQVYMTISCFMSMDILNMKWDSRILLHASYMTIDIEMQHVADGILISTEIEKVVMGRKKGTEYYEKPHLMVKGLCSGPSMMLLGFDFMFTNMDYTH</sequence>
<evidence type="ECO:0000256" key="1">
    <source>
        <dbReference type="SAM" id="MobiDB-lite"/>
    </source>
</evidence>
<dbReference type="AlphaFoldDB" id="A0A843TEP3"/>
<feature type="non-terminal residue" evidence="2">
    <location>
        <position position="188"/>
    </location>
</feature>
<feature type="compositionally biased region" description="Low complexity" evidence="1">
    <location>
        <begin position="33"/>
        <end position="42"/>
    </location>
</feature>
<dbReference type="Proteomes" id="UP000652761">
    <property type="component" value="Unassembled WGS sequence"/>
</dbReference>
<name>A0A843TEP3_COLES</name>
<gene>
    <name evidence="2" type="ORF">Taro_002633</name>
</gene>
<organism evidence="2 3">
    <name type="scientific">Colocasia esculenta</name>
    <name type="common">Wild taro</name>
    <name type="synonym">Arum esculentum</name>
    <dbReference type="NCBI Taxonomy" id="4460"/>
    <lineage>
        <taxon>Eukaryota</taxon>
        <taxon>Viridiplantae</taxon>
        <taxon>Streptophyta</taxon>
        <taxon>Embryophyta</taxon>
        <taxon>Tracheophyta</taxon>
        <taxon>Spermatophyta</taxon>
        <taxon>Magnoliopsida</taxon>
        <taxon>Liliopsida</taxon>
        <taxon>Araceae</taxon>
        <taxon>Aroideae</taxon>
        <taxon>Colocasieae</taxon>
        <taxon>Colocasia</taxon>
    </lineage>
</organism>
<accession>A0A843TEP3</accession>
<proteinExistence type="predicted"/>
<comment type="caution">
    <text evidence="2">The sequence shown here is derived from an EMBL/GenBank/DDBJ whole genome shotgun (WGS) entry which is preliminary data.</text>
</comment>
<evidence type="ECO:0000313" key="3">
    <source>
        <dbReference type="Proteomes" id="UP000652761"/>
    </source>
</evidence>
<protein>
    <submittedName>
        <fullName evidence="2">Uncharacterized protein</fullName>
    </submittedName>
</protein>
<dbReference type="EMBL" id="NMUH01000063">
    <property type="protein sequence ID" value="MQL70318.1"/>
    <property type="molecule type" value="Genomic_DNA"/>
</dbReference>